<accession>A0A9P5XH08</accession>
<dbReference type="Pfam" id="PF11571">
    <property type="entry name" value="Med27"/>
    <property type="match status" value="1"/>
</dbReference>
<evidence type="ECO:0000256" key="4">
    <source>
        <dbReference type="ARBA" id="ARBA00023163"/>
    </source>
</evidence>
<evidence type="ECO:0000256" key="5">
    <source>
        <dbReference type="ARBA" id="ARBA00023242"/>
    </source>
</evidence>
<evidence type="ECO:0000256" key="1">
    <source>
        <dbReference type="ARBA" id="ARBA00004123"/>
    </source>
</evidence>
<dbReference type="AlphaFoldDB" id="A0A9P5XH08"/>
<comment type="subcellular location">
    <subcellularLocation>
        <location evidence="1">Nucleus</location>
    </subcellularLocation>
</comment>
<reference evidence="7" key="1">
    <citation type="submission" date="2020-11" db="EMBL/GenBank/DDBJ databases">
        <authorList>
            <consortium name="DOE Joint Genome Institute"/>
            <person name="Ahrendt S."/>
            <person name="Riley R."/>
            <person name="Andreopoulos W."/>
            <person name="Labutti K."/>
            <person name="Pangilinan J."/>
            <person name="Ruiz-Duenas F.J."/>
            <person name="Barrasa J.M."/>
            <person name="Sanchez-Garcia M."/>
            <person name="Camarero S."/>
            <person name="Miyauchi S."/>
            <person name="Serrano A."/>
            <person name="Linde D."/>
            <person name="Babiker R."/>
            <person name="Drula E."/>
            <person name="Ayuso-Fernandez I."/>
            <person name="Pacheco R."/>
            <person name="Padilla G."/>
            <person name="Ferreira P."/>
            <person name="Barriuso J."/>
            <person name="Kellner H."/>
            <person name="Castanera R."/>
            <person name="Alfaro M."/>
            <person name="Ramirez L."/>
            <person name="Pisabarro A.G."/>
            <person name="Kuo A."/>
            <person name="Tritt A."/>
            <person name="Lipzen A."/>
            <person name="He G."/>
            <person name="Yan M."/>
            <person name="Ng V."/>
            <person name="Cullen D."/>
            <person name="Martin F."/>
            <person name="Rosso M.-N."/>
            <person name="Henrissat B."/>
            <person name="Hibbett D."/>
            <person name="Martinez A.T."/>
            <person name="Grigoriev I.V."/>
        </authorList>
    </citation>
    <scope>NUCLEOTIDE SEQUENCE</scope>
    <source>
        <strain evidence="7">MF-IS2</strain>
    </source>
</reference>
<dbReference type="OrthoDB" id="10261040at2759"/>
<dbReference type="PANTHER" id="PTHR13130:SF4">
    <property type="entry name" value="MEDIATOR OF RNA POLYMERASE II TRANSCRIPTION SUBUNIT 27"/>
    <property type="match status" value="1"/>
</dbReference>
<dbReference type="EMBL" id="MU151088">
    <property type="protein sequence ID" value="KAF9451262.1"/>
    <property type="molecule type" value="Genomic_DNA"/>
</dbReference>
<keyword evidence="8" id="KW-1185">Reference proteome</keyword>
<comment type="similarity">
    <text evidence="2">Belongs to the Mediator complex subunit 27 family.</text>
</comment>
<sequence>MQAESSTAPSDLQTLQRQIQDLTELYNKLQNLRQIPSALLTSISNDMPFIGQTRPEFQRLKEIGEDIRSSPIQEALLRAQDSLKNDGTEINSNPRRENRRRRRPPSPASPQPYISKAALEPRAFPPAAGNVQALSAEELIGYVKEYNLENKTKLQIWRRTADEPKTDLPSLLRFTIPDVVTVYISIGYHGGHGTILVENMAAFAPREKKAPHLQSEYTVYQNLSQQFARVLHSHPNISFQSAMSLLCSYELLFVDQCVGCGRVLSVEGHVPPVVRLWKDGEEGRWEPRHLTCRRDQ</sequence>
<dbReference type="GO" id="GO:0006357">
    <property type="term" value="P:regulation of transcription by RNA polymerase II"/>
    <property type="evidence" value="ECO:0007669"/>
    <property type="project" value="TreeGrafter"/>
</dbReference>
<evidence type="ECO:0000256" key="2">
    <source>
        <dbReference type="ARBA" id="ARBA00008048"/>
    </source>
</evidence>
<evidence type="ECO:0000256" key="6">
    <source>
        <dbReference type="SAM" id="MobiDB-lite"/>
    </source>
</evidence>
<evidence type="ECO:0000313" key="7">
    <source>
        <dbReference type="EMBL" id="KAF9451262.1"/>
    </source>
</evidence>
<keyword evidence="5" id="KW-0539">Nucleus</keyword>
<keyword evidence="3" id="KW-0805">Transcription regulation</keyword>
<proteinExistence type="inferred from homology"/>
<dbReference type="GO" id="GO:0016592">
    <property type="term" value="C:mediator complex"/>
    <property type="evidence" value="ECO:0007669"/>
    <property type="project" value="InterPro"/>
</dbReference>
<evidence type="ECO:0000256" key="3">
    <source>
        <dbReference type="ARBA" id="ARBA00023015"/>
    </source>
</evidence>
<protein>
    <recommendedName>
        <fullName evidence="9">Mediator complex subunit 27</fullName>
    </recommendedName>
</protein>
<feature type="region of interest" description="Disordered" evidence="6">
    <location>
        <begin position="79"/>
        <end position="113"/>
    </location>
</feature>
<dbReference type="PANTHER" id="PTHR13130">
    <property type="entry name" value="34 KDA TRANSCRIPTIONAL CO-ACTIVATOR-RELATED"/>
    <property type="match status" value="1"/>
</dbReference>
<name>A0A9P5XH08_9AGAR</name>
<dbReference type="Proteomes" id="UP000807342">
    <property type="component" value="Unassembled WGS sequence"/>
</dbReference>
<organism evidence="7 8">
    <name type="scientific">Macrolepiota fuliginosa MF-IS2</name>
    <dbReference type="NCBI Taxonomy" id="1400762"/>
    <lineage>
        <taxon>Eukaryota</taxon>
        <taxon>Fungi</taxon>
        <taxon>Dikarya</taxon>
        <taxon>Basidiomycota</taxon>
        <taxon>Agaricomycotina</taxon>
        <taxon>Agaricomycetes</taxon>
        <taxon>Agaricomycetidae</taxon>
        <taxon>Agaricales</taxon>
        <taxon>Agaricineae</taxon>
        <taxon>Agaricaceae</taxon>
        <taxon>Macrolepiota</taxon>
    </lineage>
</organism>
<evidence type="ECO:0000313" key="8">
    <source>
        <dbReference type="Proteomes" id="UP000807342"/>
    </source>
</evidence>
<dbReference type="GO" id="GO:0003713">
    <property type="term" value="F:transcription coactivator activity"/>
    <property type="evidence" value="ECO:0007669"/>
    <property type="project" value="TreeGrafter"/>
</dbReference>
<comment type="caution">
    <text evidence="7">The sequence shown here is derived from an EMBL/GenBank/DDBJ whole genome shotgun (WGS) entry which is preliminary data.</text>
</comment>
<dbReference type="InterPro" id="IPR021627">
    <property type="entry name" value="Mediator_Med27"/>
</dbReference>
<keyword evidence="4" id="KW-0804">Transcription</keyword>
<gene>
    <name evidence="7" type="ORF">P691DRAFT_663580</name>
</gene>
<evidence type="ECO:0008006" key="9">
    <source>
        <dbReference type="Google" id="ProtNLM"/>
    </source>
</evidence>